<gene>
    <name evidence="1" type="ORF">GAR05_01531</name>
</gene>
<comment type="caution">
    <text evidence="1">The sequence shown here is derived from an EMBL/GenBank/DDBJ whole genome shotgun (WGS) entry which is preliminary data.</text>
</comment>
<keyword evidence="2" id="KW-1185">Reference proteome</keyword>
<protein>
    <submittedName>
        <fullName evidence="1">Uncharacterized protein</fullName>
    </submittedName>
</protein>
<evidence type="ECO:0000313" key="2">
    <source>
        <dbReference type="Proteomes" id="UP000249334"/>
    </source>
</evidence>
<dbReference type="EMBL" id="PXXW01000013">
    <property type="protein sequence ID" value="RAO01923.1"/>
    <property type="molecule type" value="Genomic_DNA"/>
</dbReference>
<sequence length="90" mass="9003">MTTLPPTGAVTTRLAVQGSTGGAGLRGLEGDKPMPLVMSVLYLGADHQLQAYDDIQVGGAGTAQVSLNRKVIDAASSVNPAAPSATPADN</sequence>
<accession>A0ABX9CMA5</accession>
<evidence type="ECO:0000313" key="1">
    <source>
        <dbReference type="EMBL" id="RAO01923.1"/>
    </source>
</evidence>
<proteinExistence type="predicted"/>
<name>A0ABX9CMA5_9ACTN</name>
<organism evidence="1 2">
    <name type="scientific">Micromonospora saelicesensis</name>
    <dbReference type="NCBI Taxonomy" id="285676"/>
    <lineage>
        <taxon>Bacteria</taxon>
        <taxon>Bacillati</taxon>
        <taxon>Actinomycetota</taxon>
        <taxon>Actinomycetes</taxon>
        <taxon>Micromonosporales</taxon>
        <taxon>Micromonosporaceae</taxon>
        <taxon>Micromonospora</taxon>
    </lineage>
</organism>
<dbReference type="Proteomes" id="UP000249334">
    <property type="component" value="Unassembled WGS sequence"/>
</dbReference>
<reference evidence="1 2" key="1">
    <citation type="submission" date="2018-03" db="EMBL/GenBank/DDBJ databases">
        <title>Genomic framework for the identification of Micromonospora saelicesensis and Micromonospora noduli.</title>
        <authorList>
            <person name="Riesco R."/>
            <person name="Trujillo M.E."/>
        </authorList>
    </citation>
    <scope>NUCLEOTIDE SEQUENCE [LARGE SCALE GENOMIC DNA]</scope>
    <source>
        <strain evidence="1 2">GAR05</strain>
    </source>
</reference>